<evidence type="ECO:0000313" key="1">
    <source>
        <dbReference type="EMBL" id="KAI8019933.1"/>
    </source>
</evidence>
<keyword evidence="2" id="KW-1185">Reference proteome</keyword>
<dbReference type="EMBL" id="CM045759">
    <property type="protein sequence ID" value="KAI8019933.1"/>
    <property type="molecule type" value="Genomic_DNA"/>
</dbReference>
<name>A0ACC0I4P6_9ERIC</name>
<keyword evidence="1" id="KW-0687">Ribonucleoprotein</keyword>
<proteinExistence type="predicted"/>
<keyword evidence="1" id="KW-0689">Ribosomal protein</keyword>
<protein>
    <submittedName>
        <fullName evidence="1">40S ribosomal protein S3-1</fullName>
    </submittedName>
</protein>
<accession>A0ACC0I4P6</accession>
<gene>
    <name evidence="1" type="ORF">LOK49_LG04G03241</name>
</gene>
<evidence type="ECO:0000313" key="2">
    <source>
        <dbReference type="Proteomes" id="UP001060215"/>
    </source>
</evidence>
<comment type="caution">
    <text evidence="1">The sequence shown here is derived from an EMBL/GenBank/DDBJ whole genome shotgun (WGS) entry which is preliminary data.</text>
</comment>
<sequence length="222" mass="25619">MSKKRKFVADGVFFAELNEVLTRELAEDGYSGVKVRVTSICTKIIIRATRTQNVLDEKGRRIRELTLAERVLSYMTKKGYASNVISYTALIESYGRGGQYNNGCVRYTCFRAIYNRKTHRFICHLEVCHCVNTEVSFMSEHAIFYLESIGLLGEYCPTSRKSTPLPERIDCMHHGSFQEYPQFCGCSWVQHSLTTEEDPSFCAQESLENFYMLKYSISHFEI</sequence>
<organism evidence="1 2">
    <name type="scientific">Camellia lanceoleosa</name>
    <dbReference type="NCBI Taxonomy" id="1840588"/>
    <lineage>
        <taxon>Eukaryota</taxon>
        <taxon>Viridiplantae</taxon>
        <taxon>Streptophyta</taxon>
        <taxon>Embryophyta</taxon>
        <taxon>Tracheophyta</taxon>
        <taxon>Spermatophyta</taxon>
        <taxon>Magnoliopsida</taxon>
        <taxon>eudicotyledons</taxon>
        <taxon>Gunneridae</taxon>
        <taxon>Pentapetalae</taxon>
        <taxon>asterids</taxon>
        <taxon>Ericales</taxon>
        <taxon>Theaceae</taxon>
        <taxon>Camellia</taxon>
    </lineage>
</organism>
<dbReference type="Proteomes" id="UP001060215">
    <property type="component" value="Chromosome 2"/>
</dbReference>
<reference evidence="1 2" key="1">
    <citation type="journal article" date="2022" name="Plant J.">
        <title>Chromosome-level genome of Camellia lanceoleosa provides a valuable resource for understanding genome evolution and self-incompatibility.</title>
        <authorList>
            <person name="Gong W."/>
            <person name="Xiao S."/>
            <person name="Wang L."/>
            <person name="Liao Z."/>
            <person name="Chang Y."/>
            <person name="Mo W."/>
            <person name="Hu G."/>
            <person name="Li W."/>
            <person name="Zhao G."/>
            <person name="Zhu H."/>
            <person name="Hu X."/>
            <person name="Ji K."/>
            <person name="Xiang X."/>
            <person name="Song Q."/>
            <person name="Yuan D."/>
            <person name="Jin S."/>
            <person name="Zhang L."/>
        </authorList>
    </citation>
    <scope>NUCLEOTIDE SEQUENCE [LARGE SCALE GENOMIC DNA]</scope>
    <source>
        <strain evidence="1">SQ_2022a</strain>
    </source>
</reference>